<keyword evidence="2" id="KW-1185">Reference proteome</keyword>
<evidence type="ECO:0000313" key="2">
    <source>
        <dbReference type="Proteomes" id="UP000299102"/>
    </source>
</evidence>
<reference evidence="1 2" key="1">
    <citation type="journal article" date="2019" name="Commun. Biol.">
        <title>The bagworm genome reveals a unique fibroin gene that provides high tensile strength.</title>
        <authorList>
            <person name="Kono N."/>
            <person name="Nakamura H."/>
            <person name="Ohtoshi R."/>
            <person name="Tomita M."/>
            <person name="Numata K."/>
            <person name="Arakawa K."/>
        </authorList>
    </citation>
    <scope>NUCLEOTIDE SEQUENCE [LARGE SCALE GENOMIC DNA]</scope>
</reference>
<dbReference type="AlphaFoldDB" id="A0A4C1YR78"/>
<dbReference type="Proteomes" id="UP000299102">
    <property type="component" value="Unassembled WGS sequence"/>
</dbReference>
<dbReference type="EMBL" id="BGZK01001341">
    <property type="protein sequence ID" value="GBP77660.1"/>
    <property type="molecule type" value="Genomic_DNA"/>
</dbReference>
<protein>
    <submittedName>
        <fullName evidence="1">Uncharacterized protein</fullName>
    </submittedName>
</protein>
<proteinExistence type="predicted"/>
<organism evidence="1 2">
    <name type="scientific">Eumeta variegata</name>
    <name type="common">Bagworm moth</name>
    <name type="synonym">Eumeta japonica</name>
    <dbReference type="NCBI Taxonomy" id="151549"/>
    <lineage>
        <taxon>Eukaryota</taxon>
        <taxon>Metazoa</taxon>
        <taxon>Ecdysozoa</taxon>
        <taxon>Arthropoda</taxon>
        <taxon>Hexapoda</taxon>
        <taxon>Insecta</taxon>
        <taxon>Pterygota</taxon>
        <taxon>Neoptera</taxon>
        <taxon>Endopterygota</taxon>
        <taxon>Lepidoptera</taxon>
        <taxon>Glossata</taxon>
        <taxon>Ditrysia</taxon>
        <taxon>Tineoidea</taxon>
        <taxon>Psychidae</taxon>
        <taxon>Oiketicinae</taxon>
        <taxon>Eumeta</taxon>
    </lineage>
</organism>
<name>A0A4C1YR78_EUMVA</name>
<gene>
    <name evidence="1" type="ORF">EVAR_57045_1</name>
</gene>
<evidence type="ECO:0000313" key="1">
    <source>
        <dbReference type="EMBL" id="GBP77660.1"/>
    </source>
</evidence>
<accession>A0A4C1YR78</accession>
<sequence>MKTDNAKIGFNYDDVINSMQVVHCGNVLSSTGRINHKLECRAWTVDSSAAKRPHQTDAIGWIKAATPLKAGRSPAKRRSSGPRPTACQVRSSIVVAQDDTTFMVIFAEFVNNLRQTNGRVNSDLFTIRQFFRATAATCPESKWSSPPMDIRNLKVALSGLLTSWVEMEYLVAEGLDRRGNRVV</sequence>
<comment type="caution">
    <text evidence="1">The sequence shown here is derived from an EMBL/GenBank/DDBJ whole genome shotgun (WGS) entry which is preliminary data.</text>
</comment>